<evidence type="ECO:0000313" key="6">
    <source>
        <dbReference type="Proteomes" id="UP000317178"/>
    </source>
</evidence>
<keyword evidence="1 4" id="KW-0436">Ligase</keyword>
<gene>
    <name evidence="5" type="primary">ybdK</name>
    <name evidence="5" type="ORF">Pla110_06940</name>
</gene>
<evidence type="ECO:0000256" key="2">
    <source>
        <dbReference type="ARBA" id="ARBA00022741"/>
    </source>
</evidence>
<accession>A0A518CIF3</accession>
<dbReference type="InterPro" id="IPR006336">
    <property type="entry name" value="GCS2"/>
</dbReference>
<comment type="function">
    <text evidence="4">ATP-dependent carboxylate-amine ligase which exhibits weak glutamate--cysteine ligase activity.</text>
</comment>
<reference evidence="5 6" key="1">
    <citation type="submission" date="2019-02" db="EMBL/GenBank/DDBJ databases">
        <title>Deep-cultivation of Planctomycetes and their phenomic and genomic characterization uncovers novel biology.</title>
        <authorList>
            <person name="Wiegand S."/>
            <person name="Jogler M."/>
            <person name="Boedeker C."/>
            <person name="Pinto D."/>
            <person name="Vollmers J."/>
            <person name="Rivas-Marin E."/>
            <person name="Kohn T."/>
            <person name="Peeters S.H."/>
            <person name="Heuer A."/>
            <person name="Rast P."/>
            <person name="Oberbeckmann S."/>
            <person name="Bunk B."/>
            <person name="Jeske O."/>
            <person name="Meyerdierks A."/>
            <person name="Storesund J.E."/>
            <person name="Kallscheuer N."/>
            <person name="Luecker S."/>
            <person name="Lage O.M."/>
            <person name="Pohl T."/>
            <person name="Merkel B.J."/>
            <person name="Hornburger P."/>
            <person name="Mueller R.-W."/>
            <person name="Bruemmer F."/>
            <person name="Labrenz M."/>
            <person name="Spormann A.M."/>
            <person name="Op den Camp H."/>
            <person name="Overmann J."/>
            <person name="Amann R."/>
            <person name="Jetten M.S.M."/>
            <person name="Mascher T."/>
            <person name="Medema M.H."/>
            <person name="Devos D.P."/>
            <person name="Kaster A.-K."/>
            <person name="Ovreas L."/>
            <person name="Rohde M."/>
            <person name="Galperin M.Y."/>
            <person name="Jogler C."/>
        </authorList>
    </citation>
    <scope>NUCLEOTIDE SEQUENCE [LARGE SCALE GENOMIC DNA]</scope>
    <source>
        <strain evidence="5 6">Pla110</strain>
    </source>
</reference>
<dbReference type="EMBL" id="CP036281">
    <property type="protein sequence ID" value="QDU78990.1"/>
    <property type="molecule type" value="Genomic_DNA"/>
</dbReference>
<evidence type="ECO:0000256" key="4">
    <source>
        <dbReference type="HAMAP-Rule" id="MF_01609"/>
    </source>
</evidence>
<dbReference type="OrthoDB" id="9769628at2"/>
<sequence length="377" mass="43309">MNAISFTQNDYPTLGVEIELQLVESNTLALSNSIDEVLKALPEEFHQFVKPELMQSYLEINTRVCRTVAEAGNDLRTTLEATEKAIEELGLKLFWSATHPFSSWREQEITVNDRYYRLVDLMQDIARRLLTFGLHVHVGVDTGDKAIMVSERMLRYLPLLLSLSSNSPFWEGRNTGIHSNRSVIMEGLPTAGLPHLVRNWSEYTWLINHLINTGFINSIREIWWDIRPHHNFGTVEVRICDMPANLNQVLAITAFVQCMVVALSEEIDSGTYQADYHPMMVQQNKWRATRYGGEAELVNHDTFQQQSVHELTSHLVDLLLPTAEKLDCVPELKSILTLHNETGASQQLEIYDRTGSRREVVREMVQKNNWRTLPPLR</sequence>
<dbReference type="InterPro" id="IPR014746">
    <property type="entry name" value="Gln_synth/guanido_kin_cat_dom"/>
</dbReference>
<keyword evidence="2 4" id="KW-0547">Nucleotide-binding</keyword>
<dbReference type="Gene3D" id="3.30.590.20">
    <property type="match status" value="1"/>
</dbReference>
<dbReference type="Pfam" id="PF04107">
    <property type="entry name" value="GCS2"/>
    <property type="match status" value="1"/>
</dbReference>
<dbReference type="HAMAP" id="MF_01609">
    <property type="entry name" value="Glu_cys_ligase_2"/>
    <property type="match status" value="1"/>
</dbReference>
<dbReference type="PANTHER" id="PTHR36510">
    <property type="entry name" value="GLUTAMATE--CYSTEINE LIGASE 2-RELATED"/>
    <property type="match status" value="1"/>
</dbReference>
<organism evidence="5 6">
    <name type="scientific">Polystyrenella longa</name>
    <dbReference type="NCBI Taxonomy" id="2528007"/>
    <lineage>
        <taxon>Bacteria</taxon>
        <taxon>Pseudomonadati</taxon>
        <taxon>Planctomycetota</taxon>
        <taxon>Planctomycetia</taxon>
        <taxon>Planctomycetales</taxon>
        <taxon>Planctomycetaceae</taxon>
        <taxon>Polystyrenella</taxon>
    </lineage>
</organism>
<dbReference type="NCBIfam" id="TIGR02050">
    <property type="entry name" value="gshA_cyan_rel"/>
    <property type="match status" value="1"/>
</dbReference>
<proteinExistence type="inferred from homology"/>
<evidence type="ECO:0000256" key="3">
    <source>
        <dbReference type="ARBA" id="ARBA00022840"/>
    </source>
</evidence>
<dbReference type="Proteomes" id="UP000317178">
    <property type="component" value="Chromosome"/>
</dbReference>
<evidence type="ECO:0000313" key="5">
    <source>
        <dbReference type="EMBL" id="QDU78990.1"/>
    </source>
</evidence>
<dbReference type="RefSeq" id="WP_144993226.1">
    <property type="nucleotide sequence ID" value="NZ_CP036281.1"/>
</dbReference>
<protein>
    <recommendedName>
        <fullName evidence="4">Putative glutamate--cysteine ligase 2</fullName>
        <ecNumber evidence="4">6.3.2.2</ecNumber>
    </recommendedName>
    <alternativeName>
        <fullName evidence="4">Gamma-glutamylcysteine synthetase 2</fullName>
        <shortName evidence="4">GCS 2</shortName>
        <shortName evidence="4">Gamma-GCS 2</shortName>
    </alternativeName>
</protein>
<evidence type="ECO:0000256" key="1">
    <source>
        <dbReference type="ARBA" id="ARBA00022598"/>
    </source>
</evidence>
<dbReference type="GO" id="GO:0004357">
    <property type="term" value="F:glutamate-cysteine ligase activity"/>
    <property type="evidence" value="ECO:0007669"/>
    <property type="project" value="UniProtKB-EC"/>
</dbReference>
<dbReference type="AlphaFoldDB" id="A0A518CIF3"/>
<dbReference type="InterPro" id="IPR050141">
    <property type="entry name" value="GCL_type2/YbdK_subfam"/>
</dbReference>
<keyword evidence="3 4" id="KW-0067">ATP-binding</keyword>
<dbReference type="GO" id="GO:0042398">
    <property type="term" value="P:modified amino acid biosynthetic process"/>
    <property type="evidence" value="ECO:0007669"/>
    <property type="project" value="InterPro"/>
</dbReference>
<comment type="similarity">
    <text evidence="4">Belongs to the glutamate--cysteine ligase type 2 family. YbdK subfamily.</text>
</comment>
<dbReference type="GO" id="GO:0005524">
    <property type="term" value="F:ATP binding"/>
    <property type="evidence" value="ECO:0007669"/>
    <property type="project" value="UniProtKB-KW"/>
</dbReference>
<comment type="catalytic activity">
    <reaction evidence="4">
        <text>L-cysteine + L-glutamate + ATP = gamma-L-glutamyl-L-cysteine + ADP + phosphate + H(+)</text>
        <dbReference type="Rhea" id="RHEA:13285"/>
        <dbReference type="ChEBI" id="CHEBI:15378"/>
        <dbReference type="ChEBI" id="CHEBI:29985"/>
        <dbReference type="ChEBI" id="CHEBI:30616"/>
        <dbReference type="ChEBI" id="CHEBI:35235"/>
        <dbReference type="ChEBI" id="CHEBI:43474"/>
        <dbReference type="ChEBI" id="CHEBI:58173"/>
        <dbReference type="ChEBI" id="CHEBI:456216"/>
        <dbReference type="EC" id="6.3.2.2"/>
    </reaction>
</comment>
<keyword evidence="6" id="KW-1185">Reference proteome</keyword>
<dbReference type="KEGG" id="plon:Pla110_06940"/>
<dbReference type="EC" id="6.3.2.2" evidence="4"/>
<dbReference type="SUPFAM" id="SSF55931">
    <property type="entry name" value="Glutamine synthetase/guanido kinase"/>
    <property type="match status" value="1"/>
</dbReference>
<dbReference type="PANTHER" id="PTHR36510:SF1">
    <property type="entry name" value="GLUTAMATE--CYSTEINE LIGASE 2-RELATED"/>
    <property type="match status" value="1"/>
</dbReference>
<dbReference type="InterPro" id="IPR011793">
    <property type="entry name" value="YbdK"/>
</dbReference>
<name>A0A518CIF3_9PLAN</name>